<dbReference type="PANTHER" id="PTHR48050:SF27">
    <property type="entry name" value="GLUCOSYLTRANSFERASE, PUTATIVE (AFU_ORTHOLOGUE AFUA_7G04880)-RELATED"/>
    <property type="match status" value="1"/>
</dbReference>
<comment type="caution">
    <text evidence="1">The sequence shown here is derived from an EMBL/GenBank/DDBJ whole genome shotgun (WGS) entry which is preliminary data.</text>
</comment>
<organism evidence="1 2">
    <name type="scientific">Penicillium thymicola</name>
    <dbReference type="NCBI Taxonomy" id="293382"/>
    <lineage>
        <taxon>Eukaryota</taxon>
        <taxon>Fungi</taxon>
        <taxon>Dikarya</taxon>
        <taxon>Ascomycota</taxon>
        <taxon>Pezizomycotina</taxon>
        <taxon>Eurotiomycetes</taxon>
        <taxon>Eurotiomycetidae</taxon>
        <taxon>Eurotiales</taxon>
        <taxon>Aspergillaceae</taxon>
        <taxon>Penicillium</taxon>
    </lineage>
</organism>
<evidence type="ECO:0000313" key="2">
    <source>
        <dbReference type="Proteomes" id="UP001227192"/>
    </source>
</evidence>
<dbReference type="InterPro" id="IPR050426">
    <property type="entry name" value="Glycosyltransferase_28"/>
</dbReference>
<protein>
    <submittedName>
        <fullName evidence="1">Uncharacterized protein</fullName>
    </submittedName>
</protein>
<dbReference type="EMBL" id="LACB01000002">
    <property type="protein sequence ID" value="KAJ9493111.1"/>
    <property type="molecule type" value="Genomic_DNA"/>
</dbReference>
<keyword evidence="2" id="KW-1185">Reference proteome</keyword>
<dbReference type="AlphaFoldDB" id="A0AAI9TTF0"/>
<dbReference type="PANTHER" id="PTHR48050">
    <property type="entry name" value="STEROL 3-BETA-GLUCOSYLTRANSFERASE"/>
    <property type="match status" value="1"/>
</dbReference>
<sequence length="218" mass="24524">MESFRAGEIRRKRIMIREMLDGCWKSCIKPDLVTGHPFVADAIIANPPSFAHVHCAQALSVPVHLMFTMPWSSTKSFPHPLANFKADDQDQGFKNYASYDLVNWLTWQGVGDVVNQWRKGLDLDGVAMFEGPHLAKTLKVPFTYCWSPALVPKPLDWPSYIDVCGFFFRDVPIYDPPTDLQVFLSSGPPPIYIGFGSIVLEDPIRINAIILDAVMLLV</sequence>
<name>A0AAI9TTF0_PENTH</name>
<reference evidence="1" key="1">
    <citation type="submission" date="2015-06" db="EMBL/GenBank/DDBJ databases">
        <authorList>
            <person name="Nguyen H."/>
        </authorList>
    </citation>
    <scope>NUCLEOTIDE SEQUENCE</scope>
    <source>
        <strain evidence="1">DAOM 180753</strain>
    </source>
</reference>
<dbReference type="SUPFAM" id="SSF53756">
    <property type="entry name" value="UDP-Glycosyltransferase/glycogen phosphorylase"/>
    <property type="match status" value="1"/>
</dbReference>
<evidence type="ECO:0000313" key="1">
    <source>
        <dbReference type="EMBL" id="KAJ9493111.1"/>
    </source>
</evidence>
<gene>
    <name evidence="1" type="ORF">VN97_g125</name>
</gene>
<reference evidence="1" key="2">
    <citation type="journal article" date="2016" name="Fungal Biol.">
        <title>Ochratoxin A production by Penicillium thymicola.</title>
        <authorList>
            <person name="Nguyen H.D.T."/>
            <person name="McMullin D.R."/>
            <person name="Ponomareva E."/>
            <person name="Riley R."/>
            <person name="Pomraning K.R."/>
            <person name="Baker S.E."/>
            <person name="Seifert K.A."/>
        </authorList>
    </citation>
    <scope>NUCLEOTIDE SEQUENCE</scope>
    <source>
        <strain evidence="1">DAOM 180753</strain>
    </source>
</reference>
<proteinExistence type="predicted"/>
<dbReference type="Proteomes" id="UP001227192">
    <property type="component" value="Unassembled WGS sequence"/>
</dbReference>
<dbReference type="Gene3D" id="3.40.50.2000">
    <property type="entry name" value="Glycogen Phosphorylase B"/>
    <property type="match status" value="1"/>
</dbReference>
<accession>A0AAI9TTF0</accession>